<evidence type="ECO:0000256" key="1">
    <source>
        <dbReference type="ARBA" id="ARBA00009732"/>
    </source>
</evidence>
<dbReference type="GO" id="GO:0004604">
    <property type="term" value="F:phosphoadenylyl-sulfate reductase (thioredoxin) activity"/>
    <property type="evidence" value="ECO:0007669"/>
    <property type="project" value="UniProtKB-UniRule"/>
</dbReference>
<keyword evidence="2 4" id="KW-0560">Oxidoreductase</keyword>
<evidence type="ECO:0000259" key="5">
    <source>
        <dbReference type="Pfam" id="PF01507"/>
    </source>
</evidence>
<dbReference type="RefSeq" id="WP_184431401.1">
    <property type="nucleotide sequence ID" value="NZ_JACIGI010000003.1"/>
</dbReference>
<comment type="similarity">
    <text evidence="1 4">Belongs to the PAPS reductase family. CysH subfamily.</text>
</comment>
<dbReference type="GO" id="GO:0019379">
    <property type="term" value="P:sulfate assimilation, phosphoadenylyl sulfate reduction by phosphoadenylyl-sulfate reductase (thioredoxin)"/>
    <property type="evidence" value="ECO:0007669"/>
    <property type="project" value="UniProtKB-UniRule"/>
</dbReference>
<comment type="catalytic activity">
    <reaction evidence="4">
        <text>[thioredoxin]-disulfide + sulfite + AMP + 2 H(+) = adenosine 5'-phosphosulfate + [thioredoxin]-dithiol</text>
        <dbReference type="Rhea" id="RHEA:21976"/>
        <dbReference type="Rhea" id="RHEA-COMP:10698"/>
        <dbReference type="Rhea" id="RHEA-COMP:10700"/>
        <dbReference type="ChEBI" id="CHEBI:15378"/>
        <dbReference type="ChEBI" id="CHEBI:17359"/>
        <dbReference type="ChEBI" id="CHEBI:29950"/>
        <dbReference type="ChEBI" id="CHEBI:50058"/>
        <dbReference type="ChEBI" id="CHEBI:58243"/>
        <dbReference type="ChEBI" id="CHEBI:456215"/>
        <dbReference type="EC" id="1.8.4.10"/>
    </reaction>
</comment>
<feature type="binding site" evidence="4">
    <location>
        <position position="132"/>
    </location>
    <ligand>
        <name>[4Fe-4S] cluster</name>
        <dbReference type="ChEBI" id="CHEBI:49883"/>
    </ligand>
</feature>
<dbReference type="NCBIfam" id="NF002537">
    <property type="entry name" value="PRK02090.1"/>
    <property type="match status" value="1"/>
</dbReference>
<evidence type="ECO:0000256" key="4">
    <source>
        <dbReference type="HAMAP-Rule" id="MF_00063"/>
    </source>
</evidence>
<dbReference type="PANTHER" id="PTHR46509">
    <property type="entry name" value="PHOSPHOADENOSINE PHOSPHOSULFATE REDUCTASE"/>
    <property type="match status" value="1"/>
</dbReference>
<dbReference type="NCBIfam" id="TIGR00434">
    <property type="entry name" value="cysH"/>
    <property type="match status" value="1"/>
</dbReference>
<dbReference type="GO" id="GO:0051539">
    <property type="term" value="F:4 iron, 4 sulfur cluster binding"/>
    <property type="evidence" value="ECO:0007669"/>
    <property type="project" value="UniProtKB-UniRule"/>
</dbReference>
<comment type="cofactor">
    <cofactor evidence="4">
        <name>[4Fe-4S] cluster</name>
        <dbReference type="ChEBI" id="CHEBI:49883"/>
    </cofactor>
    <text evidence="4">Binds 1 [4Fe-4S] cluster per subunit.</text>
</comment>
<dbReference type="SUPFAM" id="SSF52402">
    <property type="entry name" value="Adenine nucleotide alpha hydrolases-like"/>
    <property type="match status" value="1"/>
</dbReference>
<feature type="binding site" evidence="4">
    <location>
        <position position="215"/>
    </location>
    <ligand>
        <name>[4Fe-4S] cluster</name>
        <dbReference type="ChEBI" id="CHEBI:49883"/>
    </ligand>
</feature>
<sequence length="254" mass="27454">MTTHPIVFPGRLPLTSARPGSVPEILRAAQGLSTRALLARAIRDWFPGEIAVVSSFGTESAVLLHLVAEVDPATPVLFLETGKLFGETLRYRDRLVERLGLRDVRSLRPDPAALAQADPDGELWARTPDACCHLRKVEPLERGLGGFAAWINGRKRHHGGDRSTLPMAETVDGRVKLNPLAGWSRADIDRHFAAHDLPRHPLQADGFASIGCWPCSDRVAAGEDPRAGRWRGRAKTECGIHGRPPAAVSAGGCG</sequence>
<keyword evidence="7" id="KW-1185">Reference proteome</keyword>
<dbReference type="PANTHER" id="PTHR46509:SF1">
    <property type="entry name" value="PHOSPHOADENOSINE PHOSPHOSULFATE REDUCTASE"/>
    <property type="match status" value="1"/>
</dbReference>
<organism evidence="6 7">
    <name type="scientific">Roseospira goensis</name>
    <dbReference type="NCBI Taxonomy" id="391922"/>
    <lineage>
        <taxon>Bacteria</taxon>
        <taxon>Pseudomonadati</taxon>
        <taxon>Pseudomonadota</taxon>
        <taxon>Alphaproteobacteria</taxon>
        <taxon>Rhodospirillales</taxon>
        <taxon>Rhodospirillaceae</taxon>
        <taxon>Roseospira</taxon>
    </lineage>
</organism>
<gene>
    <name evidence="4" type="primary">cysH</name>
    <name evidence="6" type="ORF">GGD88_000518</name>
</gene>
<evidence type="ECO:0000256" key="3">
    <source>
        <dbReference type="ARBA" id="ARBA00024327"/>
    </source>
</evidence>
<keyword evidence="4" id="KW-0408">Iron</keyword>
<evidence type="ECO:0000313" key="7">
    <source>
        <dbReference type="Proteomes" id="UP000555728"/>
    </source>
</evidence>
<feature type="active site" description="Nucleophile; cysteine thiosulfonate intermediate" evidence="4">
    <location>
        <position position="238"/>
    </location>
</feature>
<feature type="binding site" evidence="4">
    <location>
        <position position="212"/>
    </location>
    <ligand>
        <name>[4Fe-4S] cluster</name>
        <dbReference type="ChEBI" id="CHEBI:49883"/>
    </ligand>
</feature>
<dbReference type="GO" id="GO:0005737">
    <property type="term" value="C:cytoplasm"/>
    <property type="evidence" value="ECO:0007669"/>
    <property type="project" value="UniProtKB-SubCell"/>
</dbReference>
<dbReference type="Gene3D" id="3.40.50.620">
    <property type="entry name" value="HUPs"/>
    <property type="match status" value="1"/>
</dbReference>
<dbReference type="GO" id="GO:0070814">
    <property type="term" value="P:hydrogen sulfide biosynthetic process"/>
    <property type="evidence" value="ECO:0007669"/>
    <property type="project" value="UniProtKB-UniRule"/>
</dbReference>
<keyword evidence="4" id="KW-0411">Iron-sulfur</keyword>
<keyword evidence="4" id="KW-0963">Cytoplasm</keyword>
<evidence type="ECO:0000313" key="6">
    <source>
        <dbReference type="EMBL" id="MBB4284807.1"/>
    </source>
</evidence>
<feature type="binding site" evidence="4">
    <location>
        <position position="131"/>
    </location>
    <ligand>
        <name>[4Fe-4S] cluster</name>
        <dbReference type="ChEBI" id="CHEBI:49883"/>
    </ligand>
</feature>
<dbReference type="HAMAP" id="MF_00063">
    <property type="entry name" value="CysH"/>
    <property type="match status" value="1"/>
</dbReference>
<proteinExistence type="inferred from homology"/>
<dbReference type="InterPro" id="IPR014729">
    <property type="entry name" value="Rossmann-like_a/b/a_fold"/>
</dbReference>
<dbReference type="Pfam" id="PF01507">
    <property type="entry name" value="PAPS_reduct"/>
    <property type="match status" value="1"/>
</dbReference>
<dbReference type="InterPro" id="IPR002500">
    <property type="entry name" value="PAPS_reduct_dom"/>
</dbReference>
<dbReference type="PIRSF" id="PIRSF000857">
    <property type="entry name" value="PAPS_reductase"/>
    <property type="match status" value="1"/>
</dbReference>
<dbReference type="EC" id="1.8.4.10" evidence="4"/>
<dbReference type="AlphaFoldDB" id="A0A7W6WJS8"/>
<dbReference type="Proteomes" id="UP000555728">
    <property type="component" value="Unassembled WGS sequence"/>
</dbReference>
<comment type="subcellular location">
    <subcellularLocation>
        <location evidence="4">Cytoplasm</location>
    </subcellularLocation>
</comment>
<comment type="pathway">
    <text evidence="3 4">Sulfur metabolism; hydrogen sulfide biosynthesis; sulfite from sulfate.</text>
</comment>
<dbReference type="EMBL" id="JACIGI010000003">
    <property type="protein sequence ID" value="MBB4284807.1"/>
    <property type="molecule type" value="Genomic_DNA"/>
</dbReference>
<feature type="domain" description="Phosphoadenosine phosphosulphate reductase" evidence="5">
    <location>
        <begin position="50"/>
        <end position="216"/>
    </location>
</feature>
<dbReference type="InterPro" id="IPR004511">
    <property type="entry name" value="PAPS/APS_Rdtase"/>
</dbReference>
<evidence type="ECO:0000256" key="2">
    <source>
        <dbReference type="ARBA" id="ARBA00023002"/>
    </source>
</evidence>
<name>A0A7W6WJS8_9PROT</name>
<comment type="function">
    <text evidence="4">Catalyzes the formation of sulfite from adenosine 5'-phosphosulfate (APS) using thioredoxin as an electron donor.</text>
</comment>
<accession>A0A7W6WJS8</accession>
<dbReference type="GO" id="GO:0043866">
    <property type="term" value="F:adenylyl-sulfate reductase (thioredoxin) activity"/>
    <property type="evidence" value="ECO:0007669"/>
    <property type="project" value="UniProtKB-EC"/>
</dbReference>
<protein>
    <recommendedName>
        <fullName evidence="4">Adenosine 5'-phosphosulfate reductase</fullName>
        <shortName evidence="4">APS reductase</shortName>
        <ecNumber evidence="4">1.8.4.10</ecNumber>
    </recommendedName>
    <alternativeName>
        <fullName evidence="4">5'-adenylylsulfate reductase</fullName>
    </alternativeName>
    <alternativeName>
        <fullName evidence="4">Thioredoxin-dependent 5'-adenylylsulfate reductase</fullName>
    </alternativeName>
</protein>
<comment type="caution">
    <text evidence="6">The sequence shown here is derived from an EMBL/GenBank/DDBJ whole genome shotgun (WGS) entry which is preliminary data.</text>
</comment>
<dbReference type="GO" id="GO:0046872">
    <property type="term" value="F:metal ion binding"/>
    <property type="evidence" value="ECO:0007669"/>
    <property type="project" value="UniProtKB-KW"/>
</dbReference>
<keyword evidence="4" id="KW-0479">Metal-binding</keyword>
<reference evidence="6 7" key="1">
    <citation type="submission" date="2020-08" db="EMBL/GenBank/DDBJ databases">
        <title>Genome sequencing of Purple Non-Sulfur Bacteria from various extreme environments.</title>
        <authorList>
            <person name="Mayer M."/>
        </authorList>
    </citation>
    <scope>NUCLEOTIDE SEQUENCE [LARGE SCALE GENOMIC DNA]</scope>
    <source>
        <strain evidence="6 7">JA135</strain>
    </source>
</reference>